<evidence type="ECO:0000313" key="3">
    <source>
        <dbReference type="Proteomes" id="UP001497623"/>
    </source>
</evidence>
<keyword evidence="1" id="KW-0812">Transmembrane</keyword>
<keyword evidence="3" id="KW-1185">Reference proteome</keyword>
<organism evidence="2 3">
    <name type="scientific">Meganyctiphanes norvegica</name>
    <name type="common">Northern krill</name>
    <name type="synonym">Thysanopoda norvegica</name>
    <dbReference type="NCBI Taxonomy" id="48144"/>
    <lineage>
        <taxon>Eukaryota</taxon>
        <taxon>Metazoa</taxon>
        <taxon>Ecdysozoa</taxon>
        <taxon>Arthropoda</taxon>
        <taxon>Crustacea</taxon>
        <taxon>Multicrustacea</taxon>
        <taxon>Malacostraca</taxon>
        <taxon>Eumalacostraca</taxon>
        <taxon>Eucarida</taxon>
        <taxon>Euphausiacea</taxon>
        <taxon>Euphausiidae</taxon>
        <taxon>Meganyctiphanes</taxon>
    </lineage>
</organism>
<gene>
    <name evidence="2" type="ORF">MNOR_LOCUS20941</name>
</gene>
<protein>
    <submittedName>
        <fullName evidence="2">Uncharacterized protein</fullName>
    </submittedName>
</protein>
<dbReference type="AlphaFoldDB" id="A0AAV2R7N9"/>
<dbReference type="EMBL" id="CAXKWB010016483">
    <property type="protein sequence ID" value="CAL4116246.1"/>
    <property type="molecule type" value="Genomic_DNA"/>
</dbReference>
<accession>A0AAV2R7N9</accession>
<name>A0AAV2R7N9_MEGNR</name>
<feature type="non-terminal residue" evidence="2">
    <location>
        <position position="1"/>
    </location>
</feature>
<keyword evidence="1" id="KW-1133">Transmembrane helix</keyword>
<proteinExistence type="predicted"/>
<comment type="caution">
    <text evidence="2">The sequence shown here is derived from an EMBL/GenBank/DDBJ whole genome shotgun (WGS) entry which is preliminary data.</text>
</comment>
<sequence>RSRRCIVDDFVTTMDLLRNNNDIYSLRESLQRSARDSGGYGGGGCGGFEVFGFLAFLLALLDLFLEINDMDDMMGGGTGTGRRKRSDEMDVDIINQVECKVPLDISSGWWSVGEVGSSVLAAVRDYQECSPGYPCPAAVSLCHNLADIAKAGPLPRSVVKLTSKWMSKWPSLQGSQLAKYSRRAAKGRICSKLQRKANNKTMSQAPVV</sequence>
<keyword evidence="1" id="KW-0472">Membrane</keyword>
<dbReference type="Proteomes" id="UP001497623">
    <property type="component" value="Unassembled WGS sequence"/>
</dbReference>
<reference evidence="2 3" key="1">
    <citation type="submission" date="2024-05" db="EMBL/GenBank/DDBJ databases">
        <authorList>
            <person name="Wallberg A."/>
        </authorList>
    </citation>
    <scope>NUCLEOTIDE SEQUENCE [LARGE SCALE GENOMIC DNA]</scope>
</reference>
<feature type="transmembrane region" description="Helical" evidence="1">
    <location>
        <begin position="40"/>
        <end position="65"/>
    </location>
</feature>
<evidence type="ECO:0000256" key="1">
    <source>
        <dbReference type="SAM" id="Phobius"/>
    </source>
</evidence>
<evidence type="ECO:0000313" key="2">
    <source>
        <dbReference type="EMBL" id="CAL4116246.1"/>
    </source>
</evidence>